<reference evidence="3 4" key="1">
    <citation type="submission" date="2024-02" db="EMBL/GenBank/DDBJ databases">
        <title>Chromosome-scale genome assembly of the rough periwinkle Littorina saxatilis.</title>
        <authorList>
            <person name="De Jode A."/>
            <person name="Faria R."/>
            <person name="Formenti G."/>
            <person name="Sims Y."/>
            <person name="Smith T.P."/>
            <person name="Tracey A."/>
            <person name="Wood J.M.D."/>
            <person name="Zagrodzka Z.B."/>
            <person name="Johannesson K."/>
            <person name="Butlin R.K."/>
            <person name="Leder E.H."/>
        </authorList>
    </citation>
    <scope>NUCLEOTIDE SEQUENCE [LARGE SCALE GENOMIC DNA]</scope>
    <source>
        <strain evidence="3">Snail1</strain>
        <tissue evidence="3">Muscle</tissue>
    </source>
</reference>
<evidence type="ECO:0000313" key="4">
    <source>
        <dbReference type="Proteomes" id="UP001374579"/>
    </source>
</evidence>
<organism evidence="3 4">
    <name type="scientific">Littorina saxatilis</name>
    <dbReference type="NCBI Taxonomy" id="31220"/>
    <lineage>
        <taxon>Eukaryota</taxon>
        <taxon>Metazoa</taxon>
        <taxon>Spiralia</taxon>
        <taxon>Lophotrochozoa</taxon>
        <taxon>Mollusca</taxon>
        <taxon>Gastropoda</taxon>
        <taxon>Caenogastropoda</taxon>
        <taxon>Littorinimorpha</taxon>
        <taxon>Littorinoidea</taxon>
        <taxon>Littorinidae</taxon>
        <taxon>Littorina</taxon>
    </lineage>
</organism>
<dbReference type="GO" id="GO:0005576">
    <property type="term" value="C:extracellular region"/>
    <property type="evidence" value="ECO:0007669"/>
    <property type="project" value="InterPro"/>
</dbReference>
<evidence type="ECO:0000256" key="1">
    <source>
        <dbReference type="SAM" id="SignalP"/>
    </source>
</evidence>
<feature type="domain" description="Chitin-binding type-2" evidence="2">
    <location>
        <begin position="35"/>
        <end position="97"/>
    </location>
</feature>
<dbReference type="Gene3D" id="2.170.140.10">
    <property type="entry name" value="Chitin binding domain"/>
    <property type="match status" value="1"/>
</dbReference>
<keyword evidence="4" id="KW-1185">Reference proteome</keyword>
<evidence type="ECO:0000259" key="2">
    <source>
        <dbReference type="PROSITE" id="PS50940"/>
    </source>
</evidence>
<dbReference type="Proteomes" id="UP001374579">
    <property type="component" value="Unassembled WGS sequence"/>
</dbReference>
<accession>A0AAN9BQB7</accession>
<dbReference type="SMART" id="SM00494">
    <property type="entry name" value="ChtBD2"/>
    <property type="match status" value="3"/>
</dbReference>
<keyword evidence="1" id="KW-0732">Signal</keyword>
<dbReference type="Gene3D" id="2.60.120.200">
    <property type="match status" value="1"/>
</dbReference>
<feature type="signal peptide" evidence="1">
    <location>
        <begin position="1"/>
        <end position="18"/>
    </location>
</feature>
<sequence length="384" mass="42537">MFYRSLALVSVLLQAALSLNYDAIVNEGMNLAELCEQCDTSTGSGYSYHPRYCHLFVHCTLGGEGRLDGQVKECTRGLLWSQKVKQCVWPSESDCPNNPCLNRQLTFRDVRNCNGYFSCPAGDRLQYNCCPSGERYSDAQGTCIKDVDCGDACLPGSANVTAKPPDCNRYPVTGDLRKYLWAVDGKNVTMTCASGTAYSDDFCSCTGTSEQEQHHFCEPYFYFPFNVNIKDVVGKTAAGGSADIRRSEAKAVGGGAAYFRGNQQVVAWAMNNMELRSNFTLYFRFKALLPDQQGRQDERYALVDNSDCDKEATFGVALLRTTHRRGTVHGGFRLKNGMAFTASSGELLLGEWHEVVLLKDGPRAELRVDGKVHPIEGQGQLWRT</sequence>
<dbReference type="SUPFAM" id="SSF49899">
    <property type="entry name" value="Concanavalin A-like lectins/glucanases"/>
    <property type="match status" value="1"/>
</dbReference>
<dbReference type="AlphaFoldDB" id="A0AAN9BQB7"/>
<dbReference type="InterPro" id="IPR002557">
    <property type="entry name" value="Chitin-bd_dom"/>
</dbReference>
<dbReference type="SUPFAM" id="SSF57625">
    <property type="entry name" value="Invertebrate chitin-binding proteins"/>
    <property type="match status" value="1"/>
</dbReference>
<dbReference type="Pfam" id="PF01607">
    <property type="entry name" value="CBM_14"/>
    <property type="match status" value="1"/>
</dbReference>
<dbReference type="InterPro" id="IPR013320">
    <property type="entry name" value="ConA-like_dom_sf"/>
</dbReference>
<dbReference type="GO" id="GO:0008061">
    <property type="term" value="F:chitin binding"/>
    <property type="evidence" value="ECO:0007669"/>
    <property type="project" value="InterPro"/>
</dbReference>
<dbReference type="InterPro" id="IPR036508">
    <property type="entry name" value="Chitin-bd_dom_sf"/>
</dbReference>
<protein>
    <recommendedName>
        <fullName evidence="2">Chitin-binding type-2 domain-containing protein</fullName>
    </recommendedName>
</protein>
<dbReference type="EMBL" id="JBAMIC010000003">
    <property type="protein sequence ID" value="KAK7109777.1"/>
    <property type="molecule type" value="Genomic_DNA"/>
</dbReference>
<name>A0AAN9BQB7_9CAEN</name>
<evidence type="ECO:0000313" key="3">
    <source>
        <dbReference type="EMBL" id="KAK7109777.1"/>
    </source>
</evidence>
<gene>
    <name evidence="3" type="ORF">V1264_013762</name>
</gene>
<dbReference type="PROSITE" id="PS50940">
    <property type="entry name" value="CHIT_BIND_II"/>
    <property type="match status" value="1"/>
</dbReference>
<feature type="chain" id="PRO_5042961442" description="Chitin-binding type-2 domain-containing protein" evidence="1">
    <location>
        <begin position="19"/>
        <end position="384"/>
    </location>
</feature>
<proteinExistence type="predicted"/>
<comment type="caution">
    <text evidence="3">The sequence shown here is derived from an EMBL/GenBank/DDBJ whole genome shotgun (WGS) entry which is preliminary data.</text>
</comment>